<keyword evidence="2" id="KW-1185">Reference proteome</keyword>
<accession>A0AAE1B4Y2</accession>
<gene>
    <name evidence="1" type="ORF">RRG08_027163</name>
</gene>
<evidence type="ECO:0000313" key="1">
    <source>
        <dbReference type="EMBL" id="KAK3799657.1"/>
    </source>
</evidence>
<comment type="caution">
    <text evidence="1">The sequence shown here is derived from an EMBL/GenBank/DDBJ whole genome shotgun (WGS) entry which is preliminary data.</text>
</comment>
<reference evidence="1" key="1">
    <citation type="journal article" date="2023" name="G3 (Bethesda)">
        <title>A reference genome for the long-term kleptoplast-retaining sea slug Elysia crispata morphotype clarki.</title>
        <authorList>
            <person name="Eastman K.E."/>
            <person name="Pendleton A.L."/>
            <person name="Shaikh M.A."/>
            <person name="Suttiyut T."/>
            <person name="Ogas R."/>
            <person name="Tomko P."/>
            <person name="Gavelis G."/>
            <person name="Widhalm J.R."/>
            <person name="Wisecaver J.H."/>
        </authorList>
    </citation>
    <scope>NUCLEOTIDE SEQUENCE</scope>
    <source>
        <strain evidence="1">ECLA1</strain>
    </source>
</reference>
<dbReference type="Proteomes" id="UP001283361">
    <property type="component" value="Unassembled WGS sequence"/>
</dbReference>
<proteinExistence type="predicted"/>
<evidence type="ECO:0000313" key="2">
    <source>
        <dbReference type="Proteomes" id="UP001283361"/>
    </source>
</evidence>
<name>A0AAE1B4Y2_9GAST</name>
<dbReference type="AlphaFoldDB" id="A0AAE1B4Y2"/>
<dbReference type="EMBL" id="JAWDGP010000545">
    <property type="protein sequence ID" value="KAK3799657.1"/>
    <property type="molecule type" value="Genomic_DNA"/>
</dbReference>
<organism evidence="1 2">
    <name type="scientific">Elysia crispata</name>
    <name type="common">lettuce slug</name>
    <dbReference type="NCBI Taxonomy" id="231223"/>
    <lineage>
        <taxon>Eukaryota</taxon>
        <taxon>Metazoa</taxon>
        <taxon>Spiralia</taxon>
        <taxon>Lophotrochozoa</taxon>
        <taxon>Mollusca</taxon>
        <taxon>Gastropoda</taxon>
        <taxon>Heterobranchia</taxon>
        <taxon>Euthyneura</taxon>
        <taxon>Panpulmonata</taxon>
        <taxon>Sacoglossa</taxon>
        <taxon>Placobranchoidea</taxon>
        <taxon>Plakobranchidae</taxon>
        <taxon>Elysia</taxon>
    </lineage>
</organism>
<sequence>MAVEIANQYKGSSSFRVNYKRRNPVNIKYVEEKFAELFGHNTTTEWLGRSFGLKTPHSLAQGKNKSQLNKITGNKYFVIPYAVDG</sequence>
<protein>
    <submittedName>
        <fullName evidence="1">Uncharacterized protein</fullName>
    </submittedName>
</protein>